<dbReference type="InterPro" id="IPR013655">
    <property type="entry name" value="PAS_fold_3"/>
</dbReference>
<gene>
    <name evidence="6" type="ORF">VB248_12760</name>
</gene>
<dbReference type="InterPro" id="IPR000014">
    <property type="entry name" value="PAS"/>
</dbReference>
<evidence type="ECO:0000259" key="4">
    <source>
        <dbReference type="PROSITE" id="PS50043"/>
    </source>
</evidence>
<dbReference type="InterPro" id="IPR036388">
    <property type="entry name" value="WH-like_DNA-bd_sf"/>
</dbReference>
<dbReference type="EMBL" id="JAYFUM010000014">
    <property type="protein sequence ID" value="MEA5140014.1"/>
    <property type="molecule type" value="Genomic_DNA"/>
</dbReference>
<dbReference type="PROSITE" id="PS50112">
    <property type="entry name" value="PAS"/>
    <property type="match status" value="1"/>
</dbReference>
<dbReference type="SUPFAM" id="SSF46894">
    <property type="entry name" value="C-terminal effector domain of the bipartite response regulators"/>
    <property type="match status" value="1"/>
</dbReference>
<protein>
    <submittedName>
        <fullName evidence="6">LuxR C-terminal-related transcriptional regulator</fullName>
    </submittedName>
</protein>
<name>A0ABU5QAY2_9BACT</name>
<feature type="domain" description="PAS" evidence="5">
    <location>
        <begin position="63"/>
        <end position="93"/>
    </location>
</feature>
<dbReference type="Gene3D" id="3.30.450.20">
    <property type="entry name" value="PAS domain"/>
    <property type="match status" value="1"/>
</dbReference>
<dbReference type="Pfam" id="PF08447">
    <property type="entry name" value="PAS_3"/>
    <property type="match status" value="1"/>
</dbReference>
<sequence length="258" mass="30658">MPNQQSQLYLKAKKIWGTVVKEEPNNPLELKLQLELHKQLLNLFQPGTYYYYVFNIFEADFDFVSPGITNVLGYLPEEMDIHKFLELMHPEDKPYFLQFEQRIADFFKNLPFEKIPKYKMQYDFRMRTKDNRYVRLLHQAIQIDFDETNYYRTLDVDTVITHIKKDGVPSFSIIGLEGEPSYYNITETNTLTLSQDLFTPRERVILKMIVENKSTKEIAEKLFISPLTVNVHRKNILRKANVSTPIELVRKAFQEGWM</sequence>
<dbReference type="Proteomes" id="UP001302949">
    <property type="component" value="Unassembled WGS sequence"/>
</dbReference>
<dbReference type="PANTHER" id="PTHR44688:SF16">
    <property type="entry name" value="DNA-BINDING TRANSCRIPTIONAL ACTIVATOR DEVR_DOSR"/>
    <property type="match status" value="1"/>
</dbReference>
<dbReference type="Pfam" id="PF00196">
    <property type="entry name" value="GerE"/>
    <property type="match status" value="1"/>
</dbReference>
<keyword evidence="1" id="KW-0805">Transcription regulation</keyword>
<keyword evidence="7" id="KW-1185">Reference proteome</keyword>
<dbReference type="RefSeq" id="WP_323297172.1">
    <property type="nucleotide sequence ID" value="NZ_JAYFUM010000014.1"/>
</dbReference>
<dbReference type="CDD" id="cd00130">
    <property type="entry name" value="PAS"/>
    <property type="match status" value="1"/>
</dbReference>
<evidence type="ECO:0000256" key="2">
    <source>
        <dbReference type="ARBA" id="ARBA00023125"/>
    </source>
</evidence>
<evidence type="ECO:0000256" key="3">
    <source>
        <dbReference type="ARBA" id="ARBA00023163"/>
    </source>
</evidence>
<dbReference type="CDD" id="cd06170">
    <property type="entry name" value="LuxR_C_like"/>
    <property type="match status" value="1"/>
</dbReference>
<accession>A0ABU5QAY2</accession>
<feature type="domain" description="HTH luxR-type" evidence="4">
    <location>
        <begin position="191"/>
        <end position="256"/>
    </location>
</feature>
<organism evidence="6 7">
    <name type="scientific">Arcicella rigui</name>
    <dbReference type="NCBI Taxonomy" id="797020"/>
    <lineage>
        <taxon>Bacteria</taxon>
        <taxon>Pseudomonadati</taxon>
        <taxon>Bacteroidota</taxon>
        <taxon>Cytophagia</taxon>
        <taxon>Cytophagales</taxon>
        <taxon>Flectobacillaceae</taxon>
        <taxon>Arcicella</taxon>
    </lineage>
</organism>
<dbReference type="PANTHER" id="PTHR44688">
    <property type="entry name" value="DNA-BINDING TRANSCRIPTIONAL ACTIVATOR DEVR_DOSR"/>
    <property type="match status" value="1"/>
</dbReference>
<evidence type="ECO:0000313" key="7">
    <source>
        <dbReference type="Proteomes" id="UP001302949"/>
    </source>
</evidence>
<dbReference type="SUPFAM" id="SSF55785">
    <property type="entry name" value="PYP-like sensor domain (PAS domain)"/>
    <property type="match status" value="1"/>
</dbReference>
<reference evidence="6 7" key="1">
    <citation type="submission" date="2023-12" db="EMBL/GenBank/DDBJ databases">
        <title>Novel species of the genus Arcicella isolated from rivers.</title>
        <authorList>
            <person name="Lu H."/>
        </authorList>
    </citation>
    <scope>NUCLEOTIDE SEQUENCE [LARGE SCALE GENOMIC DNA]</scope>
    <source>
        <strain evidence="6 7">KCTC 23307</strain>
    </source>
</reference>
<dbReference type="PRINTS" id="PR00038">
    <property type="entry name" value="HTHLUXR"/>
</dbReference>
<dbReference type="InterPro" id="IPR035965">
    <property type="entry name" value="PAS-like_dom_sf"/>
</dbReference>
<dbReference type="InterPro" id="IPR016032">
    <property type="entry name" value="Sig_transdc_resp-reg_C-effctor"/>
</dbReference>
<evidence type="ECO:0000313" key="6">
    <source>
        <dbReference type="EMBL" id="MEA5140014.1"/>
    </source>
</evidence>
<evidence type="ECO:0000256" key="1">
    <source>
        <dbReference type="ARBA" id="ARBA00023015"/>
    </source>
</evidence>
<dbReference type="Gene3D" id="1.10.10.10">
    <property type="entry name" value="Winged helix-like DNA-binding domain superfamily/Winged helix DNA-binding domain"/>
    <property type="match status" value="1"/>
</dbReference>
<proteinExistence type="predicted"/>
<dbReference type="SMART" id="SM00421">
    <property type="entry name" value="HTH_LUXR"/>
    <property type="match status" value="1"/>
</dbReference>
<dbReference type="PROSITE" id="PS50043">
    <property type="entry name" value="HTH_LUXR_2"/>
    <property type="match status" value="1"/>
</dbReference>
<evidence type="ECO:0000259" key="5">
    <source>
        <dbReference type="PROSITE" id="PS50112"/>
    </source>
</evidence>
<keyword evidence="2" id="KW-0238">DNA-binding</keyword>
<dbReference type="InterPro" id="IPR000792">
    <property type="entry name" value="Tscrpt_reg_LuxR_C"/>
</dbReference>
<keyword evidence="3" id="KW-0804">Transcription</keyword>
<comment type="caution">
    <text evidence="6">The sequence shown here is derived from an EMBL/GenBank/DDBJ whole genome shotgun (WGS) entry which is preliminary data.</text>
</comment>